<feature type="compositionally biased region" description="Acidic residues" evidence="1">
    <location>
        <begin position="115"/>
        <end position="127"/>
    </location>
</feature>
<evidence type="ECO:0000313" key="2">
    <source>
        <dbReference type="EMBL" id="JAV62292.1"/>
    </source>
</evidence>
<reference evidence="2" key="1">
    <citation type="journal article" date="2016" name="Sci. Rep.">
        <title>Molecular characterization of firefly nuptial gifts: a multi-omics approach sheds light on postcopulatory sexual selection.</title>
        <authorList>
            <person name="Al-Wathiqui N."/>
            <person name="Fallon T.R."/>
            <person name="South A."/>
            <person name="Weng J.K."/>
            <person name="Lewis S.M."/>
        </authorList>
    </citation>
    <scope>NUCLEOTIDE SEQUENCE</scope>
</reference>
<organism evidence="2">
    <name type="scientific">Photinus pyralis</name>
    <name type="common">Common eastern firefly</name>
    <name type="synonym">Lampyris pyralis</name>
    <dbReference type="NCBI Taxonomy" id="7054"/>
    <lineage>
        <taxon>Eukaryota</taxon>
        <taxon>Metazoa</taxon>
        <taxon>Ecdysozoa</taxon>
        <taxon>Arthropoda</taxon>
        <taxon>Hexapoda</taxon>
        <taxon>Insecta</taxon>
        <taxon>Pterygota</taxon>
        <taxon>Neoptera</taxon>
        <taxon>Endopterygota</taxon>
        <taxon>Coleoptera</taxon>
        <taxon>Polyphaga</taxon>
        <taxon>Elateriformia</taxon>
        <taxon>Elateroidea</taxon>
        <taxon>Lampyridae</taxon>
        <taxon>Lampyrinae</taxon>
        <taxon>Photinus</taxon>
    </lineage>
</organism>
<evidence type="ECO:0000256" key="1">
    <source>
        <dbReference type="SAM" id="MobiDB-lite"/>
    </source>
</evidence>
<accession>A0A1Y1KLL9</accession>
<proteinExistence type="predicted"/>
<protein>
    <submittedName>
        <fullName evidence="2">Uncharacterized protein</fullName>
    </submittedName>
</protein>
<sequence length="207" mass="22735">MPPKKATPEQYKLLVDMFAESKCLRWGKGTPGEKKEAWEAISAAVNTLGVEKSSDGWKKAFIEMKSHIKSKIRASKQLNPTENRCAEVTGLFISCSGISGVQEMGMPPVVDAIDTQEPEEGPQDESVEINPPDVNPKACEVVEEEFEEVETASKKKRKTTQVLLNEHVVSTNRGLQNIALAIQSVADAINNIAFVLGGTTDEEYEEQ</sequence>
<feature type="region of interest" description="Disordered" evidence="1">
    <location>
        <begin position="115"/>
        <end position="135"/>
    </location>
</feature>
<dbReference type="EMBL" id="GEZM01080214">
    <property type="protein sequence ID" value="JAV62292.1"/>
    <property type="molecule type" value="Transcribed_RNA"/>
</dbReference>
<name>A0A1Y1KLL9_PHOPY</name>
<dbReference type="AlphaFoldDB" id="A0A1Y1KLL9"/>